<gene>
    <name evidence="5" type="ORF">B0A55_12389</name>
</gene>
<dbReference type="EMBL" id="NAJQ01001686">
    <property type="protein sequence ID" value="TKA54543.1"/>
    <property type="molecule type" value="Genomic_DNA"/>
</dbReference>
<dbReference type="GO" id="GO:0043565">
    <property type="term" value="F:sequence-specific DNA binding"/>
    <property type="evidence" value="ECO:0007669"/>
    <property type="project" value="InterPro"/>
</dbReference>
<evidence type="ECO:0000313" key="6">
    <source>
        <dbReference type="Proteomes" id="UP000309340"/>
    </source>
</evidence>
<comment type="caution">
    <text evidence="5">The sequence shown here is derived from an EMBL/GenBank/DDBJ whole genome shotgun (WGS) entry which is preliminary data.</text>
</comment>
<dbReference type="AlphaFoldDB" id="A0A4U0VY70"/>
<evidence type="ECO:0000256" key="1">
    <source>
        <dbReference type="ARBA" id="ARBA00023125"/>
    </source>
</evidence>
<reference evidence="5 6" key="1">
    <citation type="submission" date="2017-03" db="EMBL/GenBank/DDBJ databases">
        <title>Genomes of endolithic fungi from Antarctica.</title>
        <authorList>
            <person name="Coleine C."/>
            <person name="Masonjones S."/>
            <person name="Stajich J.E."/>
        </authorList>
    </citation>
    <scope>NUCLEOTIDE SEQUENCE [LARGE SCALE GENOMIC DNA]</scope>
    <source>
        <strain evidence="5 6">CCFEE 5184</strain>
    </source>
</reference>
<dbReference type="InterPro" id="IPR038883">
    <property type="entry name" value="AN11006-like"/>
</dbReference>
<comment type="subcellular location">
    <subcellularLocation>
        <location evidence="2">Nucleus</location>
    </subcellularLocation>
</comment>
<dbReference type="GO" id="GO:0003700">
    <property type="term" value="F:DNA-binding transcription factor activity"/>
    <property type="evidence" value="ECO:0007669"/>
    <property type="project" value="InterPro"/>
</dbReference>
<name>A0A4U0VY70_9PEZI</name>
<feature type="domain" description="Fork-head" evidence="4">
    <location>
        <begin position="50"/>
        <end position="105"/>
    </location>
</feature>
<keyword evidence="6" id="KW-1185">Reference proteome</keyword>
<dbReference type="GO" id="GO:0005634">
    <property type="term" value="C:nucleus"/>
    <property type="evidence" value="ECO:0007669"/>
    <property type="project" value="UniProtKB-SubCell"/>
</dbReference>
<evidence type="ECO:0000256" key="3">
    <source>
        <dbReference type="SAM" id="MobiDB-lite"/>
    </source>
</evidence>
<dbReference type="PANTHER" id="PTHR42085">
    <property type="entry name" value="F-BOX DOMAIN-CONTAINING PROTEIN"/>
    <property type="match status" value="1"/>
</dbReference>
<evidence type="ECO:0000313" key="5">
    <source>
        <dbReference type="EMBL" id="TKA54543.1"/>
    </source>
</evidence>
<feature type="DNA-binding region" description="Fork-head" evidence="2">
    <location>
        <begin position="50"/>
        <end position="105"/>
    </location>
</feature>
<protein>
    <recommendedName>
        <fullName evidence="4">Fork-head domain-containing protein</fullName>
    </recommendedName>
</protein>
<dbReference type="InterPro" id="IPR001766">
    <property type="entry name" value="Fork_head_dom"/>
</dbReference>
<keyword evidence="1 2" id="KW-0238">DNA-binding</keyword>
<feature type="region of interest" description="Disordered" evidence="3">
    <location>
        <begin position="403"/>
        <end position="442"/>
    </location>
</feature>
<sequence>MEMTYSANAMQSRVDPMTGARMSESYDSWAVLKAEIEDLIKEYTTPGAGKPPFSTAQLVVMAGICSLEATATEATIMRWILRSFPYYSEEPTEAYNANTTGSSRHRNAEPVVPGTKEAMASYDISLVEAVTKFNHDYMTKYLVPIMPARIFLRDILESERDGTFRFLDLPPELRNVIYEMVLVFDERGFAVSHDTYRTCLRLPCRETERYFADQVSRSARTTRRTPITAPPLEKTLALLQTSKQVYTEAMPYFYRDNQFRFETQDDFARAMCWLSDDRMKHLSNLYLDFRSIYCAAAAFLQRILEHISENQHLRRLEIVFDHDDEWLKMRAWERREMGIERKGAFTKVQQIPVMPLLARNASRAEELVITGPCPLIEAYIRAEVARLREAETARFAQVKVASAAGKRKRGSGEAGGSVKTAEPARKRTKRQEAIAANAEAEV</sequence>
<dbReference type="InterPro" id="IPR056632">
    <property type="entry name" value="DUF7730"/>
</dbReference>
<accession>A0A4U0VY70</accession>
<dbReference type="PANTHER" id="PTHR42085:SF1">
    <property type="entry name" value="F-BOX DOMAIN-CONTAINING PROTEIN"/>
    <property type="match status" value="1"/>
</dbReference>
<dbReference type="Pfam" id="PF24864">
    <property type="entry name" value="DUF7730"/>
    <property type="match status" value="1"/>
</dbReference>
<dbReference type="OrthoDB" id="3905718at2759"/>
<proteinExistence type="predicted"/>
<evidence type="ECO:0000259" key="4">
    <source>
        <dbReference type="PROSITE" id="PS50039"/>
    </source>
</evidence>
<keyword evidence="2" id="KW-0539">Nucleus</keyword>
<dbReference type="PROSITE" id="PS50039">
    <property type="entry name" value="FORK_HEAD_3"/>
    <property type="match status" value="1"/>
</dbReference>
<dbReference type="STRING" id="329884.A0A4U0VY70"/>
<evidence type="ECO:0000256" key="2">
    <source>
        <dbReference type="PROSITE-ProRule" id="PRU00089"/>
    </source>
</evidence>
<organism evidence="5 6">
    <name type="scientific">Friedmanniomyces simplex</name>
    <dbReference type="NCBI Taxonomy" id="329884"/>
    <lineage>
        <taxon>Eukaryota</taxon>
        <taxon>Fungi</taxon>
        <taxon>Dikarya</taxon>
        <taxon>Ascomycota</taxon>
        <taxon>Pezizomycotina</taxon>
        <taxon>Dothideomycetes</taxon>
        <taxon>Dothideomycetidae</taxon>
        <taxon>Mycosphaerellales</taxon>
        <taxon>Teratosphaeriaceae</taxon>
        <taxon>Friedmanniomyces</taxon>
    </lineage>
</organism>
<dbReference type="Proteomes" id="UP000309340">
    <property type="component" value="Unassembled WGS sequence"/>
</dbReference>